<gene>
    <name evidence="2" type="ORF">KME65_15125</name>
</gene>
<keyword evidence="1" id="KW-0533">Nickel</keyword>
<dbReference type="EMBL" id="JAHHGM010000015">
    <property type="protein sequence ID" value="MBT2990285.1"/>
    <property type="molecule type" value="Genomic_DNA"/>
</dbReference>
<reference evidence="2 3" key="1">
    <citation type="submission" date="2021-05" db="EMBL/GenBank/DDBJ databases">
        <title>Genetic and Functional Diversity in Clade A Lucinid endosymbionts from the Bahamas.</title>
        <authorList>
            <person name="Giani N.M."/>
            <person name="Engel A.S."/>
            <person name="Campbell B.J."/>
        </authorList>
    </citation>
    <scope>NUCLEOTIDE SEQUENCE [LARGE SCALE GENOMIC DNA]</scope>
    <source>
        <strain evidence="2">LUC16012Gg_MoonRockCtena</strain>
    </source>
</reference>
<dbReference type="PANTHER" id="PTHR42958:SF4">
    <property type="entry name" value="HYDROGENASE EXPRESSION_FORMATION PROTEIN HUPK"/>
    <property type="match status" value="1"/>
</dbReference>
<dbReference type="Pfam" id="PF00374">
    <property type="entry name" value="NiFeSe_Hases"/>
    <property type="match status" value="1"/>
</dbReference>
<dbReference type="Proteomes" id="UP000770889">
    <property type="component" value="Unassembled WGS sequence"/>
</dbReference>
<accession>A0A944MFZ2</accession>
<proteinExistence type="predicted"/>
<dbReference type="InterPro" id="IPR029014">
    <property type="entry name" value="NiFe-Hase_large"/>
</dbReference>
<evidence type="ECO:0000313" key="3">
    <source>
        <dbReference type="Proteomes" id="UP000770889"/>
    </source>
</evidence>
<dbReference type="Gene3D" id="1.10.645.10">
    <property type="entry name" value="Cytochrome-c3 Hydrogenase, chain B"/>
    <property type="match status" value="1"/>
</dbReference>
<comment type="cofactor">
    <cofactor evidence="1">
        <name>Ni(2+)</name>
        <dbReference type="ChEBI" id="CHEBI:49786"/>
    </cofactor>
</comment>
<comment type="caution">
    <text evidence="2">The sequence shown here is derived from an EMBL/GenBank/DDBJ whole genome shotgun (WGS) entry which is preliminary data.</text>
</comment>
<keyword evidence="1" id="KW-0460">Magnesium</keyword>
<dbReference type="GO" id="GO:0016151">
    <property type="term" value="F:nickel cation binding"/>
    <property type="evidence" value="ECO:0007669"/>
    <property type="project" value="InterPro"/>
</dbReference>
<dbReference type="InterPro" id="IPR050867">
    <property type="entry name" value="NiFe/NiFeSe_hydrgnase_LSU"/>
</dbReference>
<organism evidence="2 3">
    <name type="scientific">Candidatus Thiodiazotropha taylori</name>
    <dbReference type="NCBI Taxonomy" id="2792791"/>
    <lineage>
        <taxon>Bacteria</taxon>
        <taxon>Pseudomonadati</taxon>
        <taxon>Pseudomonadota</taxon>
        <taxon>Gammaproteobacteria</taxon>
        <taxon>Chromatiales</taxon>
        <taxon>Sedimenticolaceae</taxon>
        <taxon>Candidatus Thiodiazotropha</taxon>
    </lineage>
</organism>
<evidence type="ECO:0000313" key="2">
    <source>
        <dbReference type="EMBL" id="MBT2990285.1"/>
    </source>
</evidence>
<name>A0A944MFZ2_9GAMM</name>
<protein>
    <submittedName>
        <fullName evidence="2">Nickel-dependent hydrogenase large subunit</fullName>
    </submittedName>
</protein>
<keyword evidence="1" id="KW-0479">Metal-binding</keyword>
<sequence>MNVEGEILIELYRSQGRVEKVVIRSSRPLQLTALFEGKSVNELLRVVPMLYSVCATAQACAAAQACRQAMALNGDIRVEFAEKMLVDVETAREHLWRLLIDWSNYAEEPVDRPLVSSLSTLLPAAKSACFGEGGLFTLEPALSLDGERFESVIERLSKAAAEAVFSMPPAEWYAIDTAEMFDRWLDQTSTAPAKLLRRIRDRQTGRLADAGANPLPSIDPLALCRRLGDEDAEQFVATPDWMGARLETTSLTRMVSHPLLQNLSEHYGFGLMTRLTARLLELAAIPGRLSDQLEGLRGDRIDTGSSGSKTGVGEGLSEVEAARGRLIHRAVVEQGKIAKYQILAPTEWNFHPRGMVAKGLLSLPAVETSQLKAYADLFINTVDPCVGYRLEVV</sequence>
<feature type="binding site" evidence="1">
    <location>
        <position position="342"/>
    </location>
    <ligand>
        <name>Mg(2+)</name>
        <dbReference type="ChEBI" id="CHEBI:18420"/>
    </ligand>
</feature>
<dbReference type="AlphaFoldDB" id="A0A944MFZ2"/>
<dbReference type="InterPro" id="IPR001501">
    <property type="entry name" value="Ni-dep_hyd_lsu"/>
</dbReference>
<evidence type="ECO:0000256" key="1">
    <source>
        <dbReference type="PIRSR" id="PIRSR601501-1"/>
    </source>
</evidence>
<feature type="binding site" evidence="1">
    <location>
        <position position="385"/>
    </location>
    <ligand>
        <name>Ni(2+)</name>
        <dbReference type="ChEBI" id="CHEBI:49786"/>
    </ligand>
</feature>
<dbReference type="PANTHER" id="PTHR42958">
    <property type="entry name" value="HYDROGENASE-2 LARGE CHAIN"/>
    <property type="match status" value="1"/>
</dbReference>
<dbReference type="SUPFAM" id="SSF56762">
    <property type="entry name" value="HydB/Nqo4-like"/>
    <property type="match status" value="1"/>
</dbReference>